<keyword evidence="3" id="KW-0614">Plasmid</keyword>
<dbReference type="GeneID" id="300943908"/>
<dbReference type="InterPro" id="IPR036388">
    <property type="entry name" value="WH-like_DNA-bd_sf"/>
</dbReference>
<evidence type="ECO:0000256" key="1">
    <source>
        <dbReference type="ARBA" id="ARBA00038283"/>
    </source>
</evidence>
<dbReference type="GO" id="GO:0003887">
    <property type="term" value="F:DNA-directed DNA polymerase activity"/>
    <property type="evidence" value="ECO:0007669"/>
    <property type="project" value="InterPro"/>
</dbReference>
<gene>
    <name evidence="3" type="ORF">PNIG_p0046</name>
</gene>
<dbReference type="KEGG" id="png:PNIG_p0046"/>
<dbReference type="Gene3D" id="1.10.10.10">
    <property type="entry name" value="Winged helix-like DNA-binding domain superfamily/Winged helix DNA-binding domain"/>
    <property type="match status" value="1"/>
</dbReference>
<comment type="similarity">
    <text evidence="1">Belongs to the initiator RepB protein family.</text>
</comment>
<name>A0AAC9XZS0_9GAMM</name>
<protein>
    <recommendedName>
        <fullName evidence="2">Initiator Rep protein WH1 domain-containing protein</fullName>
    </recommendedName>
</protein>
<evidence type="ECO:0000259" key="2">
    <source>
        <dbReference type="Pfam" id="PF01051"/>
    </source>
</evidence>
<keyword evidence="4" id="KW-1185">Reference proteome</keyword>
<evidence type="ECO:0000313" key="4">
    <source>
        <dbReference type="Proteomes" id="UP000198329"/>
    </source>
</evidence>
<organism evidence="3 4">
    <name type="scientific">Pseudoalteromonas nigrifaciens</name>
    <dbReference type="NCBI Taxonomy" id="28109"/>
    <lineage>
        <taxon>Bacteria</taxon>
        <taxon>Pseudomonadati</taxon>
        <taxon>Pseudomonadota</taxon>
        <taxon>Gammaproteobacteria</taxon>
        <taxon>Alteromonadales</taxon>
        <taxon>Pseudoalteromonadaceae</taxon>
        <taxon>Pseudoalteromonas</taxon>
    </lineage>
</organism>
<dbReference type="RefSeq" id="WP_086996356.1">
    <property type="nucleotide sequence ID" value="NZ_BJXZ01000040.1"/>
</dbReference>
<dbReference type="AlphaFoldDB" id="A0AAC9XZS0"/>
<accession>A0AAC9XZS0</accession>
<proteinExistence type="inferred from homology"/>
<dbReference type="Proteomes" id="UP000198329">
    <property type="component" value="Plasmid unnamed"/>
</dbReference>
<sequence length="124" mass="14191">MINMPNKLIEASYYVPNKLTNASYNMPLSAMRLRTLALSKLEPLSYLSGISNPVTIFASEWQEVFINSENPYRYMKRAASAFSKAMVQFEGKKEPIKFLDNVVYESGKGRVKLYFNPEFLVSCL</sequence>
<dbReference type="InterPro" id="IPR000525">
    <property type="entry name" value="Initiator_Rep_WH1"/>
</dbReference>
<dbReference type="InterPro" id="IPR036390">
    <property type="entry name" value="WH_DNA-bd_sf"/>
</dbReference>
<dbReference type="EMBL" id="CP011038">
    <property type="protein sequence ID" value="ASM56327.1"/>
    <property type="molecule type" value="Genomic_DNA"/>
</dbReference>
<dbReference type="Pfam" id="PF01051">
    <property type="entry name" value="Rep3_N"/>
    <property type="match status" value="1"/>
</dbReference>
<evidence type="ECO:0000313" key="3">
    <source>
        <dbReference type="EMBL" id="ASM56327.1"/>
    </source>
</evidence>
<dbReference type="SUPFAM" id="SSF46785">
    <property type="entry name" value="Winged helix' DNA-binding domain"/>
    <property type="match status" value="1"/>
</dbReference>
<geneLocation type="plasmid" evidence="3 4">
    <name>unnamed</name>
</geneLocation>
<dbReference type="GO" id="GO:0006270">
    <property type="term" value="P:DNA replication initiation"/>
    <property type="evidence" value="ECO:0007669"/>
    <property type="project" value="InterPro"/>
</dbReference>
<reference evidence="3 4" key="1">
    <citation type="submission" date="2015-03" db="EMBL/GenBank/DDBJ databases">
        <authorList>
            <person name="Xie B.-B."/>
            <person name="Rong J.-C."/>
            <person name="Qin Q.-L."/>
            <person name="Zhang Y.-Z."/>
        </authorList>
    </citation>
    <scope>NUCLEOTIDE SEQUENCE [LARGE SCALE GENOMIC DNA]</scope>
    <source>
        <strain evidence="3 4">KMM 661</strain>
        <plasmid evidence="3 4">unnamed</plasmid>
    </source>
</reference>
<feature type="domain" description="Initiator Rep protein WH1" evidence="2">
    <location>
        <begin position="16"/>
        <end position="119"/>
    </location>
</feature>